<accession>A0ABR7RL27</accession>
<dbReference type="InterPro" id="IPR028098">
    <property type="entry name" value="Glyco_trans_4-like_N"/>
</dbReference>
<dbReference type="SUPFAM" id="SSF53756">
    <property type="entry name" value="UDP-Glycosyltransferase/glycogen phosphorylase"/>
    <property type="match status" value="3"/>
</dbReference>
<evidence type="ECO:0000256" key="1">
    <source>
        <dbReference type="ARBA" id="ARBA00022679"/>
    </source>
</evidence>
<dbReference type="CDD" id="cd03809">
    <property type="entry name" value="GT4_MtfB-like"/>
    <property type="match status" value="2"/>
</dbReference>
<keyword evidence="1" id="KW-0808">Transferase</keyword>
<sequence>MRLVIDLQGAQGSNHARGIGRYSRELALAMAREARDHEVIVALNGTLLDTAESLRAQFSDVLPAAQVKVWHSPAGTATISRSPLLAGAEEVRAHFLASLKPDIVHVSSLFEGLVDDAVPLMPQGAPRLPVVATCYDLIPLIRQGEYLDPAKSHPQMAPWYYRSLQQVFLCEGLLAISESSRDEAIRYLPYAPERVFNIQAGISEAFRPAPLDAAGRAALLRRYGLRGPYILFLGAGDPRKNEAGLLAAYGRLPPALQKQYHLLIVGRIDEDRLRVTASSAGVPQGNIVVAPFVQEEDLNPLYSACSLFVFPSLHEGFGLPLAEAMACGAPCIASNTTSLPEVMGRQDATFDPSDADSIAARMRAVLENPEFRAELAAFGPVQARRFTWSSSANRAWDALEAVDARLKADAVPDVTRVVMPRGPRPSMAFVAPLPPQPSGIADYSSEVLPDLARHYDITLVTEADISGTRLGSAFPRLSPAAFQQQAGRFDRVLYQVGNSEFHRFQIETLLPQCPGVVVLHDAYLSNLANWRAHTQHRPDDFRADLLVSHSYPALRLELEQGRDAAVDTYPCGLPVLRNSVGVIMHSRHGRDVLQRHFGERATKDITIVPFLRTMRSMQDRTAARVALGLTPNEWVVCSFGGVTPHKCPSLVIDGWRRSGIDGRLVFAGSLGDMPWKSVNDPGAGISCTDRLTSEQYNLWLAAADMAVQWRKGSRGESSGAITDAMMVGLPTIINRHGTAAELPENVVLGLPDKADATALAEALRNLRQDAPQRQALSKAGRAYVAGELSPEVAALHYRDVIEQAYATTQACLLVKDMVPCLQKAATVPGGDIATLRALSSSLPSPWIGGGHPRILFDISELARHDYGSGIQRVVREFGRRALEKPPAGFRGEAVRMQGGRLRNTYAAPLAFLGHAPLGMRETPADVYPGDVLICGDINSQMTDEEFAELRRLRLQGTRILVVIYDLLPMRHPQLFPAGITAVRQWYTRLLSIADGAICISRFGMEDLAAWLDENPSERATRLPLGYVHLGADFRAAVVGDEISPAAQAALDAASQRPTVIMTGTVEPRKGYVQALAAFQQLWDAGVDIGLTIIGKQGWQMEEFAERARTATEAGRRLHWLSGCSDDDLRRIYRSGCGLLMASNHEGFGLPITEAALAGLPVLARDLPVFEEIAGPNARYFGGQDPAGLATALREWMEAGFTPPSTGLKPLDWDESYRRLCDLIEGHWHMVWEPKQTPPSHH</sequence>
<dbReference type="Pfam" id="PF13439">
    <property type="entry name" value="Glyco_transf_4"/>
    <property type="match status" value="1"/>
</dbReference>
<evidence type="ECO:0000313" key="5">
    <source>
        <dbReference type="Proteomes" id="UP000626026"/>
    </source>
</evidence>
<evidence type="ECO:0000259" key="3">
    <source>
        <dbReference type="Pfam" id="PF13439"/>
    </source>
</evidence>
<evidence type="ECO:0000313" key="4">
    <source>
        <dbReference type="EMBL" id="MBC9207028.1"/>
    </source>
</evidence>
<evidence type="ECO:0000259" key="2">
    <source>
        <dbReference type="Pfam" id="PF00534"/>
    </source>
</evidence>
<feature type="domain" description="Glycosyltransferase subfamily 4-like N-terminal" evidence="3">
    <location>
        <begin position="17"/>
        <end position="202"/>
    </location>
</feature>
<dbReference type="Pfam" id="PF00534">
    <property type="entry name" value="Glycos_transf_1"/>
    <property type="match status" value="2"/>
</dbReference>
<dbReference type="InterPro" id="IPR001296">
    <property type="entry name" value="Glyco_trans_1"/>
</dbReference>
<name>A0ABR7RL27_9PROT</name>
<dbReference type="CDD" id="cd03801">
    <property type="entry name" value="GT4_PimA-like"/>
    <property type="match status" value="1"/>
</dbReference>
<dbReference type="Gene3D" id="3.40.50.2000">
    <property type="entry name" value="Glycogen Phosphorylase B"/>
    <property type="match status" value="4"/>
</dbReference>
<protein>
    <submittedName>
        <fullName evidence="4">Glycosyltransferase</fullName>
    </submittedName>
</protein>
<reference evidence="4 5" key="1">
    <citation type="journal article" date="2013" name="Int. J. Syst. Evol. Microbiol.">
        <title>Roseomonas aerophila sp. nov., isolated from air.</title>
        <authorList>
            <person name="Kim S.J."/>
            <person name="Weon H.Y."/>
            <person name="Ahn J.H."/>
            <person name="Hong S.B."/>
            <person name="Seok S.J."/>
            <person name="Whang K.S."/>
            <person name="Kwon S.W."/>
        </authorList>
    </citation>
    <scope>NUCLEOTIDE SEQUENCE [LARGE SCALE GENOMIC DNA]</scope>
    <source>
        <strain evidence="4 5">NBRC 108923</strain>
    </source>
</reference>
<proteinExistence type="predicted"/>
<keyword evidence="5" id="KW-1185">Reference proteome</keyword>
<dbReference type="PANTHER" id="PTHR46401">
    <property type="entry name" value="GLYCOSYLTRANSFERASE WBBK-RELATED"/>
    <property type="match status" value="1"/>
</dbReference>
<dbReference type="PANTHER" id="PTHR46401:SF2">
    <property type="entry name" value="GLYCOSYLTRANSFERASE WBBK-RELATED"/>
    <property type="match status" value="1"/>
</dbReference>
<feature type="domain" description="Glycosyl transferase family 1" evidence="2">
    <location>
        <begin position="228"/>
        <end position="376"/>
    </location>
</feature>
<dbReference type="EMBL" id="JACTVA010000012">
    <property type="protein sequence ID" value="MBC9207028.1"/>
    <property type="molecule type" value="Genomic_DNA"/>
</dbReference>
<feature type="domain" description="Glycosyl transferase family 1" evidence="2">
    <location>
        <begin position="1049"/>
        <end position="1197"/>
    </location>
</feature>
<comment type="caution">
    <text evidence="4">The sequence shown here is derived from an EMBL/GenBank/DDBJ whole genome shotgun (WGS) entry which is preliminary data.</text>
</comment>
<organism evidence="4 5">
    <name type="scientific">Teichococcus aerophilus</name>
    <dbReference type="NCBI Taxonomy" id="1224513"/>
    <lineage>
        <taxon>Bacteria</taxon>
        <taxon>Pseudomonadati</taxon>
        <taxon>Pseudomonadota</taxon>
        <taxon>Alphaproteobacteria</taxon>
        <taxon>Acetobacterales</taxon>
        <taxon>Roseomonadaceae</taxon>
        <taxon>Roseomonas</taxon>
    </lineage>
</organism>
<gene>
    <name evidence="4" type="ORF">IBL26_09300</name>
</gene>
<dbReference type="Proteomes" id="UP000626026">
    <property type="component" value="Unassembled WGS sequence"/>
</dbReference>
<dbReference type="RefSeq" id="WP_187784199.1">
    <property type="nucleotide sequence ID" value="NZ_JACTVA010000012.1"/>
</dbReference>